<evidence type="ECO:0000313" key="2">
    <source>
        <dbReference type="Proteomes" id="UP000249218"/>
    </source>
</evidence>
<accession>A0A2W1BQQ3</accession>
<keyword evidence="2" id="KW-1185">Reference proteome</keyword>
<gene>
    <name evidence="1" type="primary">HaOG203477</name>
    <name evidence="1" type="ORF">B5X24_HaOG203477</name>
</gene>
<sequence>MSHKKIYVNKNNNKNQDTLVLQQEMLDLQRELTKIIHNYEAAKYQIKAHILATDELLQLGSENMDRVDSLKNKYNNCTCSQPTVQADLQLTPPSTMQSAVNSDTIRDCNPATYSIPRD</sequence>
<dbReference type="EMBL" id="KZ149930">
    <property type="protein sequence ID" value="PZC77429.1"/>
    <property type="molecule type" value="Genomic_DNA"/>
</dbReference>
<dbReference type="AlphaFoldDB" id="A0A2W1BQQ3"/>
<protein>
    <submittedName>
        <fullName evidence="1">Uncharacterized protein</fullName>
    </submittedName>
</protein>
<reference evidence="1 2" key="1">
    <citation type="journal article" date="2017" name="BMC Biol.">
        <title>Genomic innovations, transcriptional plasticity and gene loss underlying the evolution and divergence of two highly polyphagous and invasive Helicoverpa pest species.</title>
        <authorList>
            <person name="Pearce S.L."/>
            <person name="Clarke D.F."/>
            <person name="East P.D."/>
            <person name="Elfekih S."/>
            <person name="Gordon K.H."/>
            <person name="Jermiin L.S."/>
            <person name="McGaughran A."/>
            <person name="Oakeshott J.G."/>
            <person name="Papanikolaou A."/>
            <person name="Perera O.P."/>
            <person name="Rane R.V."/>
            <person name="Richards S."/>
            <person name="Tay W.T."/>
            <person name="Walsh T.K."/>
            <person name="Anderson A."/>
            <person name="Anderson C.J."/>
            <person name="Asgari S."/>
            <person name="Board P.G."/>
            <person name="Bretschneider A."/>
            <person name="Campbell P.M."/>
            <person name="Chertemps T."/>
            <person name="Christeller J.T."/>
            <person name="Coppin C.W."/>
            <person name="Downes S.J."/>
            <person name="Duan G."/>
            <person name="Farnsworth C.A."/>
            <person name="Good R.T."/>
            <person name="Han L.B."/>
            <person name="Han Y.C."/>
            <person name="Hatje K."/>
            <person name="Horne I."/>
            <person name="Huang Y.P."/>
            <person name="Hughes D.S."/>
            <person name="Jacquin-Joly E."/>
            <person name="James W."/>
            <person name="Jhangiani S."/>
            <person name="Kollmar M."/>
            <person name="Kuwar S.S."/>
            <person name="Li S."/>
            <person name="Liu N.Y."/>
            <person name="Maibeche M.T."/>
            <person name="Miller J.R."/>
            <person name="Montagne N."/>
            <person name="Perry T."/>
            <person name="Qu J."/>
            <person name="Song S.V."/>
            <person name="Sutton G.G."/>
            <person name="Vogel H."/>
            <person name="Walenz B.P."/>
            <person name="Xu W."/>
            <person name="Zhang H.J."/>
            <person name="Zou Z."/>
            <person name="Batterham P."/>
            <person name="Edwards O.R."/>
            <person name="Feyereisen R."/>
            <person name="Gibbs R.A."/>
            <person name="Heckel D.G."/>
            <person name="McGrath A."/>
            <person name="Robin C."/>
            <person name="Scherer S.E."/>
            <person name="Worley K.C."/>
            <person name="Wu Y.D."/>
        </authorList>
    </citation>
    <scope>NUCLEOTIDE SEQUENCE [LARGE SCALE GENOMIC DNA]</scope>
    <source>
        <strain evidence="1">Harm_GR_Male_#8</strain>
        <tissue evidence="1">Whole organism</tissue>
    </source>
</reference>
<dbReference type="Proteomes" id="UP000249218">
    <property type="component" value="Unassembled WGS sequence"/>
</dbReference>
<evidence type="ECO:0000313" key="1">
    <source>
        <dbReference type="EMBL" id="PZC77429.1"/>
    </source>
</evidence>
<organism evidence="1 2">
    <name type="scientific">Helicoverpa armigera</name>
    <name type="common">Cotton bollworm</name>
    <name type="synonym">Heliothis armigera</name>
    <dbReference type="NCBI Taxonomy" id="29058"/>
    <lineage>
        <taxon>Eukaryota</taxon>
        <taxon>Metazoa</taxon>
        <taxon>Ecdysozoa</taxon>
        <taxon>Arthropoda</taxon>
        <taxon>Hexapoda</taxon>
        <taxon>Insecta</taxon>
        <taxon>Pterygota</taxon>
        <taxon>Neoptera</taxon>
        <taxon>Endopterygota</taxon>
        <taxon>Lepidoptera</taxon>
        <taxon>Glossata</taxon>
        <taxon>Ditrysia</taxon>
        <taxon>Noctuoidea</taxon>
        <taxon>Noctuidae</taxon>
        <taxon>Heliothinae</taxon>
        <taxon>Helicoverpa</taxon>
    </lineage>
</organism>
<name>A0A2W1BQQ3_HELAM</name>
<proteinExistence type="predicted"/>